<accession>A0ABQ4P073</accession>
<keyword evidence="2" id="KW-1185">Reference proteome</keyword>
<organism evidence="1 2">
    <name type="scientific">Shewanella colwelliana</name>
    <name type="common">Alteromonas colwelliana</name>
    <dbReference type="NCBI Taxonomy" id="23"/>
    <lineage>
        <taxon>Bacteria</taxon>
        <taxon>Pseudomonadati</taxon>
        <taxon>Pseudomonadota</taxon>
        <taxon>Gammaproteobacteria</taxon>
        <taxon>Alteromonadales</taxon>
        <taxon>Shewanellaceae</taxon>
        <taxon>Shewanella</taxon>
    </lineage>
</organism>
<proteinExistence type="predicted"/>
<comment type="caution">
    <text evidence="1">The sequence shown here is derived from an EMBL/GenBank/DDBJ whole genome shotgun (WGS) entry which is preliminary data.</text>
</comment>
<sequence length="86" mass="9872">MVIETISERPRIALAELAGSSRISRIHTQYKPGNLTNVVSYGIPEKNIVFHLIRSGRECVAYEVRRQDKYSMRDAIQQARTILNEL</sequence>
<reference evidence="1 2" key="1">
    <citation type="submission" date="2021-05" db="EMBL/GenBank/DDBJ databases">
        <title>Molecular characterization for Shewanella algae harboring chromosomal blaOXA-55-like strains isolated from clinical and environment sample.</title>
        <authorList>
            <person name="Ohama Y."/>
            <person name="Aoki K."/>
            <person name="Harada S."/>
            <person name="Moriya K."/>
            <person name="Ishii Y."/>
            <person name="Tateda K."/>
        </authorList>
    </citation>
    <scope>NUCLEOTIDE SEQUENCE [LARGE SCALE GENOMIC DNA]</scope>
    <source>
        <strain evidence="1 2">MBTL60-118</strain>
    </source>
</reference>
<gene>
    <name evidence="1" type="ORF">TUM3794_19770</name>
</gene>
<protein>
    <submittedName>
        <fullName evidence="1">Uncharacterized protein</fullName>
    </submittedName>
</protein>
<dbReference type="EMBL" id="BPEU01000013">
    <property type="protein sequence ID" value="GIU40862.1"/>
    <property type="molecule type" value="Genomic_DNA"/>
</dbReference>
<evidence type="ECO:0000313" key="1">
    <source>
        <dbReference type="EMBL" id="GIU40862.1"/>
    </source>
</evidence>
<name>A0ABQ4P073_SHECO</name>
<evidence type="ECO:0000313" key="2">
    <source>
        <dbReference type="Proteomes" id="UP000773469"/>
    </source>
</evidence>
<dbReference type="Proteomes" id="UP000773469">
    <property type="component" value="Unassembled WGS sequence"/>
</dbReference>